<organism evidence="6">
    <name type="scientific">Rhodotorula toruloides</name>
    <name type="common">Yeast</name>
    <name type="synonym">Rhodosporidium toruloides</name>
    <dbReference type="NCBI Taxonomy" id="5286"/>
    <lineage>
        <taxon>Eukaryota</taxon>
        <taxon>Fungi</taxon>
        <taxon>Dikarya</taxon>
        <taxon>Basidiomycota</taxon>
        <taxon>Pucciniomycotina</taxon>
        <taxon>Microbotryomycetes</taxon>
        <taxon>Sporidiobolales</taxon>
        <taxon>Sporidiobolaceae</taxon>
        <taxon>Rhodotorula</taxon>
    </lineage>
</organism>
<dbReference type="SMART" id="SM00829">
    <property type="entry name" value="PKS_ER"/>
    <property type="match status" value="1"/>
</dbReference>
<accession>A0A061APA0</accession>
<keyword evidence="3" id="KW-0862">Zinc</keyword>
<dbReference type="Pfam" id="PF08240">
    <property type="entry name" value="ADH_N"/>
    <property type="match status" value="1"/>
</dbReference>
<feature type="domain" description="Enoyl reductase (ER)" evidence="5">
    <location>
        <begin position="19"/>
        <end position="355"/>
    </location>
</feature>
<dbReference type="SUPFAM" id="SSF50129">
    <property type="entry name" value="GroES-like"/>
    <property type="match status" value="1"/>
</dbReference>
<evidence type="ECO:0000313" key="6">
    <source>
        <dbReference type="EMBL" id="CDR37201.1"/>
    </source>
</evidence>
<dbReference type="EMBL" id="LK052937">
    <property type="protein sequence ID" value="CDR37201.1"/>
    <property type="molecule type" value="Genomic_DNA"/>
</dbReference>
<name>A0A061APA0_RHOTO</name>
<dbReference type="InterPro" id="IPR011032">
    <property type="entry name" value="GroES-like_sf"/>
</dbReference>
<dbReference type="InterPro" id="IPR020843">
    <property type="entry name" value="ER"/>
</dbReference>
<dbReference type="CDD" id="cd05283">
    <property type="entry name" value="CAD1"/>
    <property type="match status" value="1"/>
</dbReference>
<protein>
    <submittedName>
        <fullName evidence="6">RHTO0S02e11958g1_1</fullName>
    </submittedName>
</protein>
<proteinExistence type="predicted"/>
<evidence type="ECO:0000259" key="5">
    <source>
        <dbReference type="SMART" id="SM00829"/>
    </source>
</evidence>
<dbReference type="InterPro" id="IPR047109">
    <property type="entry name" value="CAD-like"/>
</dbReference>
<keyword evidence="4" id="KW-0560">Oxidoreductase</keyword>
<dbReference type="FunFam" id="3.40.50.720:FF:000022">
    <property type="entry name" value="Cinnamyl alcohol dehydrogenase"/>
    <property type="match status" value="1"/>
</dbReference>
<dbReference type="SUPFAM" id="SSF51735">
    <property type="entry name" value="NAD(P)-binding Rossmann-fold domains"/>
    <property type="match status" value="1"/>
</dbReference>
<dbReference type="InterPro" id="IPR013154">
    <property type="entry name" value="ADH-like_N"/>
</dbReference>
<evidence type="ECO:0000256" key="3">
    <source>
        <dbReference type="ARBA" id="ARBA00022833"/>
    </source>
</evidence>
<reference evidence="6" key="1">
    <citation type="journal article" date="2014" name="Genome Announc.">
        <title>Draft genome sequence of Rhodosporidium toruloides CECT1137, an oleaginous yeast of biotechnological interest.</title>
        <authorList>
            <person name="Morin N."/>
            <person name="Calcas X."/>
            <person name="Devillers H."/>
            <person name="Durrens P."/>
            <person name="Sherman D.J."/>
            <person name="Nicaud J.-M."/>
            <person name="Neuveglise C."/>
        </authorList>
    </citation>
    <scope>NUCLEOTIDE SEQUENCE</scope>
    <source>
        <strain evidence="6">CECT1137</strain>
    </source>
</reference>
<sequence length="357" mass="38748">MSTAPAQYTGYAALTEEKGKKLELEKWSYTPKQWTEDDVDIKVDCCGMCGSCIHTLTNGWPQPTSYPCIAGHEVVGTIVRAGSRTSHKVGTRVGVGAQGGSCLECDYCKQGLQQHCEKGLIMTYQGTWEDGSVAQGGYADFMRCRGALAVPIPDGLESETTAPLLCAGVTVYAPLKRFNAGPGKRVGVIGIGGLGHLALQIAKAMGAEVYALSHSASKMDDAEKLGCPRENFIVAKDQDEVRKKYNKHFDILILTSSSNDIPLEGLYLPLLRNMGTFVICGLPEEKLPSMYGQMLVYKSINLAGSLIGGSSEIAELFDLALKHDIKAWVETRPMSEVTQTAHDMHAGKSRYRYVLKN</sequence>
<evidence type="ECO:0000256" key="4">
    <source>
        <dbReference type="ARBA" id="ARBA00023002"/>
    </source>
</evidence>
<dbReference type="Pfam" id="PF00107">
    <property type="entry name" value="ADH_zinc_N"/>
    <property type="match status" value="1"/>
</dbReference>
<dbReference type="GO" id="GO:0016616">
    <property type="term" value="F:oxidoreductase activity, acting on the CH-OH group of donors, NAD or NADP as acceptor"/>
    <property type="evidence" value="ECO:0007669"/>
    <property type="project" value="InterPro"/>
</dbReference>
<keyword evidence="2" id="KW-0479">Metal-binding</keyword>
<evidence type="ECO:0000256" key="1">
    <source>
        <dbReference type="ARBA" id="ARBA00001947"/>
    </source>
</evidence>
<dbReference type="OrthoDB" id="1879366at2759"/>
<dbReference type="AlphaFoldDB" id="A0A061APA0"/>
<dbReference type="Gene3D" id="3.90.180.10">
    <property type="entry name" value="Medium-chain alcohol dehydrogenases, catalytic domain"/>
    <property type="match status" value="1"/>
</dbReference>
<dbReference type="InterPro" id="IPR013149">
    <property type="entry name" value="ADH-like_C"/>
</dbReference>
<dbReference type="InterPro" id="IPR036291">
    <property type="entry name" value="NAD(P)-bd_dom_sf"/>
</dbReference>
<dbReference type="GO" id="GO:0046872">
    <property type="term" value="F:metal ion binding"/>
    <property type="evidence" value="ECO:0007669"/>
    <property type="project" value="UniProtKB-KW"/>
</dbReference>
<dbReference type="Gene3D" id="3.40.50.720">
    <property type="entry name" value="NAD(P)-binding Rossmann-like Domain"/>
    <property type="match status" value="1"/>
</dbReference>
<comment type="cofactor">
    <cofactor evidence="1">
        <name>Zn(2+)</name>
        <dbReference type="ChEBI" id="CHEBI:29105"/>
    </cofactor>
</comment>
<evidence type="ECO:0000256" key="2">
    <source>
        <dbReference type="ARBA" id="ARBA00022723"/>
    </source>
</evidence>
<gene>
    <name evidence="6" type="ORF">RHTO0S_02e11958g</name>
</gene>
<dbReference type="PANTHER" id="PTHR42683">
    <property type="entry name" value="ALDEHYDE REDUCTASE"/>
    <property type="match status" value="1"/>
</dbReference>